<feature type="region of interest" description="Disordered" evidence="2">
    <location>
        <begin position="310"/>
        <end position="405"/>
    </location>
</feature>
<feature type="region of interest" description="Disordered" evidence="2">
    <location>
        <begin position="186"/>
        <end position="269"/>
    </location>
</feature>
<dbReference type="GO" id="GO:0000122">
    <property type="term" value="P:negative regulation of transcription by RNA polymerase II"/>
    <property type="evidence" value="ECO:0007669"/>
    <property type="project" value="TreeGrafter"/>
</dbReference>
<feature type="compositionally biased region" description="Basic and acidic residues" evidence="2">
    <location>
        <begin position="387"/>
        <end position="405"/>
    </location>
</feature>
<feature type="compositionally biased region" description="Basic and acidic residues" evidence="2">
    <location>
        <begin position="347"/>
        <end position="364"/>
    </location>
</feature>
<feature type="compositionally biased region" description="Acidic residues" evidence="2">
    <location>
        <begin position="242"/>
        <end position="252"/>
    </location>
</feature>
<dbReference type="OMA" id="LNARGMW"/>
<feature type="compositionally biased region" description="Basic and acidic residues" evidence="2">
    <location>
        <begin position="186"/>
        <end position="203"/>
    </location>
</feature>
<dbReference type="Proteomes" id="UP000018144">
    <property type="component" value="Unassembled WGS sequence"/>
</dbReference>
<feature type="domain" description="DUF3835" evidence="3">
    <location>
        <begin position="586"/>
        <end position="659"/>
    </location>
</feature>
<sequence>MSLPIPATLEAHRIRLEETLGKLRVALDNWRVYSFEYEAFREELQALGENATQNEMLTVGLEIEGKLVDEREIRNLLGEKQNLKRTRDQVITAVSHRIDYVDENIKKVQKQVDENEEKLAQLQILIAPDAKNEEGMAVMDIHEELDEEGNVLNAWVNGKDPNAESRTLDPKELLKLESLAEKIDKEKEAAAKSQKTTEVKETAKAPAPAPKPVESTPKASESKATTTSTPTPGVEQIAVVDVPEDEDKEEEGGGYVKILDDPEEPSPESWITQVAGETDEETALRRQMLNYNMEEIGAVVAELNLEEDGDFYGYEGYSDEDFDFDEDEDDDEDEEDEDKYGRTTRRVISESYRRQMEELEERLTGKIPAAKKAEDAEAKAAEANSKLSEEPVVKPTEEKPGKKGVRFAEELDIAPHTSLPPLPAKPVAVPAQPATAAAEKPAAVLNQEIDIAPDENDAIPFIAELLERQEAANGPTPVAPQPILTASKPKPTVSRFKREKASGPSPLSQVSSVSESAVPAPVVEEIKEVSAAVVAESVMERAPGSASVPVMPPSLPQKKLSRFAAAKQAAAEAAAKSKPNTPEGVMANEVVEREPAGVKARAPSDMDPDTHRQEVAMQYHKLRNKMIHQQGGYMETEEEQAIVPLEEGPKMSRFKAARLRGLGPQ</sequence>
<keyword evidence="5" id="KW-1185">Reference proteome</keyword>
<evidence type="ECO:0000313" key="5">
    <source>
        <dbReference type="Proteomes" id="UP000018144"/>
    </source>
</evidence>
<accession>U4LJE2</accession>
<feature type="compositionally biased region" description="Basic and acidic residues" evidence="2">
    <location>
        <begin position="371"/>
        <end position="380"/>
    </location>
</feature>
<dbReference type="Pfam" id="PF12927">
    <property type="entry name" value="DUF3835"/>
    <property type="match status" value="1"/>
</dbReference>
<feature type="compositionally biased region" description="Low complexity" evidence="2">
    <location>
        <begin position="502"/>
        <end position="519"/>
    </location>
</feature>
<dbReference type="SUPFAM" id="SSF46579">
    <property type="entry name" value="Prefoldin"/>
    <property type="match status" value="1"/>
</dbReference>
<proteinExistence type="predicted"/>
<feature type="region of interest" description="Disordered" evidence="2">
    <location>
        <begin position="571"/>
        <end position="610"/>
    </location>
</feature>
<dbReference type="Pfam" id="PF13758">
    <property type="entry name" value="Prefoldin_3"/>
    <property type="match status" value="1"/>
</dbReference>
<feature type="coiled-coil region" evidence="1">
    <location>
        <begin position="98"/>
        <end position="125"/>
    </location>
</feature>
<dbReference type="InterPro" id="IPR024325">
    <property type="entry name" value="DUF3835"/>
</dbReference>
<evidence type="ECO:0000256" key="1">
    <source>
        <dbReference type="SAM" id="Coils"/>
    </source>
</evidence>
<dbReference type="GO" id="GO:0019212">
    <property type="term" value="F:phosphatase inhibitor activity"/>
    <property type="evidence" value="ECO:0007669"/>
    <property type="project" value="TreeGrafter"/>
</dbReference>
<evidence type="ECO:0000256" key="2">
    <source>
        <dbReference type="SAM" id="MobiDB-lite"/>
    </source>
</evidence>
<dbReference type="PANTHER" id="PTHR15111">
    <property type="entry name" value="RNA POLYMERASE II SUBUNIT 5-MEDIATING PROTEIN NNX3"/>
    <property type="match status" value="1"/>
</dbReference>
<dbReference type="InterPro" id="IPR052255">
    <property type="entry name" value="RNA_pol_II_subunit5-mediator"/>
</dbReference>
<feature type="compositionally biased region" description="Basic and acidic residues" evidence="2">
    <location>
        <begin position="590"/>
        <end position="610"/>
    </location>
</feature>
<feature type="compositionally biased region" description="Acidic residues" evidence="2">
    <location>
        <begin position="317"/>
        <end position="338"/>
    </location>
</feature>
<gene>
    <name evidence="4" type="ORF">PCON_12167</name>
</gene>
<evidence type="ECO:0000313" key="4">
    <source>
        <dbReference type="EMBL" id="CCX12573.1"/>
    </source>
</evidence>
<feature type="compositionally biased region" description="Low complexity" evidence="2">
    <location>
        <begin position="215"/>
        <end position="232"/>
    </location>
</feature>
<dbReference type="InterPro" id="IPR039553">
    <property type="entry name" value="Prefoldin-like"/>
</dbReference>
<dbReference type="InterPro" id="IPR009053">
    <property type="entry name" value="Prefoldin"/>
</dbReference>
<dbReference type="PANTHER" id="PTHR15111:SF0">
    <property type="entry name" value="UNCONVENTIONAL PREFOLDIN RPB5 INTERACTOR 1"/>
    <property type="match status" value="1"/>
</dbReference>
<dbReference type="GO" id="GO:0003714">
    <property type="term" value="F:transcription corepressor activity"/>
    <property type="evidence" value="ECO:0007669"/>
    <property type="project" value="TreeGrafter"/>
</dbReference>
<dbReference type="GO" id="GO:0003682">
    <property type="term" value="F:chromatin binding"/>
    <property type="evidence" value="ECO:0007669"/>
    <property type="project" value="TreeGrafter"/>
</dbReference>
<protein>
    <submittedName>
        <fullName evidence="4">Similar to Uncharacterized protein C736.07c acc. no. O74953</fullName>
    </submittedName>
</protein>
<dbReference type="OrthoDB" id="21413at2759"/>
<dbReference type="AlphaFoldDB" id="U4LJE2"/>
<organism evidence="4 5">
    <name type="scientific">Pyronema omphalodes (strain CBS 100304)</name>
    <name type="common">Pyronema confluens</name>
    <dbReference type="NCBI Taxonomy" id="1076935"/>
    <lineage>
        <taxon>Eukaryota</taxon>
        <taxon>Fungi</taxon>
        <taxon>Dikarya</taxon>
        <taxon>Ascomycota</taxon>
        <taxon>Pezizomycotina</taxon>
        <taxon>Pezizomycetes</taxon>
        <taxon>Pezizales</taxon>
        <taxon>Pyronemataceae</taxon>
        <taxon>Pyronema</taxon>
    </lineage>
</organism>
<name>U4LJE2_PYROM</name>
<dbReference type="Gene3D" id="1.10.287.370">
    <property type="match status" value="1"/>
</dbReference>
<evidence type="ECO:0000259" key="3">
    <source>
        <dbReference type="Pfam" id="PF12927"/>
    </source>
</evidence>
<dbReference type="eggNOG" id="ENOG502RP8H">
    <property type="taxonomic scope" value="Eukaryota"/>
</dbReference>
<feature type="region of interest" description="Disordered" evidence="2">
    <location>
        <begin position="472"/>
        <end position="519"/>
    </location>
</feature>
<keyword evidence="1" id="KW-0175">Coiled coil</keyword>
<dbReference type="EMBL" id="HF935720">
    <property type="protein sequence ID" value="CCX12573.1"/>
    <property type="molecule type" value="Genomic_DNA"/>
</dbReference>
<reference evidence="4 5" key="1">
    <citation type="journal article" date="2013" name="PLoS Genet.">
        <title>The genome and development-dependent transcriptomes of Pyronema confluens: a window into fungal evolution.</title>
        <authorList>
            <person name="Traeger S."/>
            <person name="Altegoer F."/>
            <person name="Freitag M."/>
            <person name="Gabaldon T."/>
            <person name="Kempken F."/>
            <person name="Kumar A."/>
            <person name="Marcet-Houben M."/>
            <person name="Poggeler S."/>
            <person name="Stajich J.E."/>
            <person name="Nowrousian M."/>
        </authorList>
    </citation>
    <scope>NUCLEOTIDE SEQUENCE [LARGE SCALE GENOMIC DNA]</scope>
    <source>
        <strain evidence="5">CBS 100304</strain>
        <tissue evidence="4">Vegetative mycelium</tissue>
    </source>
</reference>